<proteinExistence type="predicted"/>
<dbReference type="Proteomes" id="UP000235786">
    <property type="component" value="Unassembled WGS sequence"/>
</dbReference>
<sequence>MLELHYIKPSIVGHLNNAQTSSLSQNISYRSGVSFNILSSNSIQKYQLIPILHSLMAGDFEFSDHWEQDSCCSSVVDEPGRSNMDVQVVIVLDMGSCLDMLEARSHASRGFGLAGGYAMTPYLSRDLGFLVRNLGTRFVDSRIMSRGMMQWSCSCSTLAGTCCSH</sequence>
<evidence type="ECO:0000313" key="2">
    <source>
        <dbReference type="Proteomes" id="UP000235786"/>
    </source>
</evidence>
<gene>
    <name evidence="1" type="ORF">L207DRAFT_157101</name>
</gene>
<organism evidence="1 2">
    <name type="scientific">Hyaloscypha variabilis (strain UAMH 11265 / GT02V1 / F)</name>
    <name type="common">Meliniomyces variabilis</name>
    <dbReference type="NCBI Taxonomy" id="1149755"/>
    <lineage>
        <taxon>Eukaryota</taxon>
        <taxon>Fungi</taxon>
        <taxon>Dikarya</taxon>
        <taxon>Ascomycota</taxon>
        <taxon>Pezizomycotina</taxon>
        <taxon>Leotiomycetes</taxon>
        <taxon>Helotiales</taxon>
        <taxon>Hyaloscyphaceae</taxon>
        <taxon>Hyaloscypha</taxon>
        <taxon>Hyaloscypha variabilis</taxon>
    </lineage>
</organism>
<name>A0A2J6S9F6_HYAVF</name>
<accession>A0A2J6S9F6</accession>
<dbReference type="EMBL" id="KZ613938">
    <property type="protein sequence ID" value="PMD47402.1"/>
    <property type="molecule type" value="Genomic_DNA"/>
</dbReference>
<protein>
    <submittedName>
        <fullName evidence="1">Uncharacterized protein</fullName>
    </submittedName>
</protein>
<evidence type="ECO:0000313" key="1">
    <source>
        <dbReference type="EMBL" id="PMD47402.1"/>
    </source>
</evidence>
<dbReference type="AlphaFoldDB" id="A0A2J6S9F6"/>
<reference evidence="1 2" key="1">
    <citation type="submission" date="2016-04" db="EMBL/GenBank/DDBJ databases">
        <title>A degradative enzymes factory behind the ericoid mycorrhizal symbiosis.</title>
        <authorList>
            <consortium name="DOE Joint Genome Institute"/>
            <person name="Martino E."/>
            <person name="Morin E."/>
            <person name="Grelet G."/>
            <person name="Kuo A."/>
            <person name="Kohler A."/>
            <person name="Daghino S."/>
            <person name="Barry K."/>
            <person name="Choi C."/>
            <person name="Cichocki N."/>
            <person name="Clum A."/>
            <person name="Copeland A."/>
            <person name="Hainaut M."/>
            <person name="Haridas S."/>
            <person name="Labutti K."/>
            <person name="Lindquist E."/>
            <person name="Lipzen A."/>
            <person name="Khouja H.-R."/>
            <person name="Murat C."/>
            <person name="Ohm R."/>
            <person name="Olson A."/>
            <person name="Spatafora J."/>
            <person name="Veneault-Fourrey C."/>
            <person name="Henrissat B."/>
            <person name="Grigoriev I."/>
            <person name="Martin F."/>
            <person name="Perotto S."/>
        </authorList>
    </citation>
    <scope>NUCLEOTIDE SEQUENCE [LARGE SCALE GENOMIC DNA]</scope>
    <source>
        <strain evidence="1 2">F</strain>
    </source>
</reference>
<keyword evidence="2" id="KW-1185">Reference proteome</keyword>